<evidence type="ECO:0000313" key="1">
    <source>
        <dbReference type="EMBL" id="KAG0424685.1"/>
    </source>
</evidence>
<name>A0AC60PU84_IXOPE</name>
<accession>A0AC60PU84</accession>
<evidence type="ECO:0000313" key="2">
    <source>
        <dbReference type="Proteomes" id="UP000805193"/>
    </source>
</evidence>
<dbReference type="Proteomes" id="UP000805193">
    <property type="component" value="Unassembled WGS sequence"/>
</dbReference>
<protein>
    <submittedName>
        <fullName evidence="1">Uncharacterized protein</fullName>
    </submittedName>
</protein>
<reference evidence="1 2" key="1">
    <citation type="journal article" date="2020" name="Cell">
        <title>Large-Scale Comparative Analyses of Tick Genomes Elucidate Their Genetic Diversity and Vector Capacities.</title>
        <authorList>
            <consortium name="Tick Genome and Microbiome Consortium (TIGMIC)"/>
            <person name="Jia N."/>
            <person name="Wang J."/>
            <person name="Shi W."/>
            <person name="Du L."/>
            <person name="Sun Y."/>
            <person name="Zhan W."/>
            <person name="Jiang J.F."/>
            <person name="Wang Q."/>
            <person name="Zhang B."/>
            <person name="Ji P."/>
            <person name="Bell-Sakyi L."/>
            <person name="Cui X.M."/>
            <person name="Yuan T.T."/>
            <person name="Jiang B.G."/>
            <person name="Yang W.F."/>
            <person name="Lam T.T."/>
            <person name="Chang Q.C."/>
            <person name="Ding S.J."/>
            <person name="Wang X.J."/>
            <person name="Zhu J.G."/>
            <person name="Ruan X.D."/>
            <person name="Zhao L."/>
            <person name="Wei J.T."/>
            <person name="Ye R.Z."/>
            <person name="Que T.C."/>
            <person name="Du C.H."/>
            <person name="Zhou Y.H."/>
            <person name="Cheng J.X."/>
            <person name="Dai P.F."/>
            <person name="Guo W.B."/>
            <person name="Han X.H."/>
            <person name="Huang E.J."/>
            <person name="Li L.F."/>
            <person name="Wei W."/>
            <person name="Gao Y.C."/>
            <person name="Liu J.Z."/>
            <person name="Shao H.Z."/>
            <person name="Wang X."/>
            <person name="Wang C.C."/>
            <person name="Yang T.C."/>
            <person name="Huo Q.B."/>
            <person name="Li W."/>
            <person name="Chen H.Y."/>
            <person name="Chen S.E."/>
            <person name="Zhou L.G."/>
            <person name="Ni X.B."/>
            <person name="Tian J.H."/>
            <person name="Sheng Y."/>
            <person name="Liu T."/>
            <person name="Pan Y.S."/>
            <person name="Xia L.Y."/>
            <person name="Li J."/>
            <person name="Zhao F."/>
            <person name="Cao W.C."/>
        </authorList>
    </citation>
    <scope>NUCLEOTIDE SEQUENCE [LARGE SCALE GENOMIC DNA]</scope>
    <source>
        <strain evidence="1">Iper-2018</strain>
    </source>
</reference>
<gene>
    <name evidence="1" type="ORF">HPB47_028094</name>
</gene>
<keyword evidence="2" id="KW-1185">Reference proteome</keyword>
<organism evidence="1 2">
    <name type="scientific">Ixodes persulcatus</name>
    <name type="common">Taiga tick</name>
    <dbReference type="NCBI Taxonomy" id="34615"/>
    <lineage>
        <taxon>Eukaryota</taxon>
        <taxon>Metazoa</taxon>
        <taxon>Ecdysozoa</taxon>
        <taxon>Arthropoda</taxon>
        <taxon>Chelicerata</taxon>
        <taxon>Arachnida</taxon>
        <taxon>Acari</taxon>
        <taxon>Parasitiformes</taxon>
        <taxon>Ixodida</taxon>
        <taxon>Ixodoidea</taxon>
        <taxon>Ixodidae</taxon>
        <taxon>Ixodinae</taxon>
        <taxon>Ixodes</taxon>
    </lineage>
</organism>
<proteinExistence type="predicted"/>
<comment type="caution">
    <text evidence="1">The sequence shown here is derived from an EMBL/GenBank/DDBJ whole genome shotgun (WGS) entry which is preliminary data.</text>
</comment>
<sequence length="354" mass="38987">MIGLPEKLEKIEGLHHSIYAADITLWMTGAATATSKTPYKRRSARWRNTSPHGDWPDGRNGETINILKAATYQISRLIGRIAGRSYGRREKNLVRVVRAFVMSRLAYVIPSLKLGVAEKIKVECLIRKANLGLRYEVQRGQKVDVPLHIREKLNIPLLPRRLHLVHHAERRTARAKALKKQLNTEAGVIFVDAAEYDKKLKAMMAVAVDREGLIIASSSVRTTAPEVAEEVAVAHALNILIIGIVVSDSQTAIRNFARGRVSPETLRVLRGFDKTMKTKLVWTPAHSSLPGNEEAHDAARGLTNRAEVPSDPSTASLSGRDRLTPKCKNKSSLWPKTPPGSSEGEMEGASLAGS</sequence>
<dbReference type="EMBL" id="JABSTQ010009946">
    <property type="protein sequence ID" value="KAG0424685.1"/>
    <property type="molecule type" value="Genomic_DNA"/>
</dbReference>